<evidence type="ECO:0000313" key="3">
    <source>
        <dbReference type="EMBL" id="NAZ15895.1"/>
    </source>
</evidence>
<dbReference type="GO" id="GO:0008237">
    <property type="term" value="F:metallopeptidase activity"/>
    <property type="evidence" value="ECO:0007669"/>
    <property type="project" value="UniProtKB-KW"/>
</dbReference>
<evidence type="ECO:0000259" key="2">
    <source>
        <dbReference type="Pfam" id="PF02517"/>
    </source>
</evidence>
<keyword evidence="3" id="KW-0645">Protease</keyword>
<evidence type="ECO:0000256" key="1">
    <source>
        <dbReference type="SAM" id="Phobius"/>
    </source>
</evidence>
<feature type="transmembrane region" description="Helical" evidence="1">
    <location>
        <begin position="55"/>
        <end position="73"/>
    </location>
</feature>
<reference evidence="3 4" key="1">
    <citation type="submission" date="2020-01" db="EMBL/GenBank/DDBJ databases">
        <title>Glutamicibacter soli M275.</title>
        <authorList>
            <person name="Meng X."/>
        </authorList>
    </citation>
    <scope>NUCLEOTIDE SEQUENCE [LARGE SCALE GENOMIC DNA]</scope>
    <source>
        <strain evidence="3 4">M275</strain>
    </source>
</reference>
<dbReference type="AlphaFoldDB" id="A0A6L9G530"/>
<gene>
    <name evidence="3" type="ORF">GT020_07420</name>
</gene>
<dbReference type="GO" id="GO:0006508">
    <property type="term" value="P:proteolysis"/>
    <property type="evidence" value="ECO:0007669"/>
    <property type="project" value="UniProtKB-KW"/>
</dbReference>
<proteinExistence type="predicted"/>
<feature type="domain" description="CAAX prenyl protease 2/Lysostaphin resistance protein A-like" evidence="2">
    <location>
        <begin position="75"/>
        <end position="167"/>
    </location>
</feature>
<keyword evidence="1" id="KW-1133">Transmembrane helix</keyword>
<protein>
    <submittedName>
        <fullName evidence="3">CPBP family intramembrane metalloprotease</fullName>
    </submittedName>
</protein>
<keyword evidence="3" id="KW-0482">Metalloprotease</keyword>
<keyword evidence="3" id="KW-0378">Hydrolase</keyword>
<feature type="transmembrane region" description="Helical" evidence="1">
    <location>
        <begin position="110"/>
        <end position="128"/>
    </location>
</feature>
<feature type="transmembrane region" description="Helical" evidence="1">
    <location>
        <begin position="179"/>
        <end position="200"/>
    </location>
</feature>
<feature type="transmembrane region" description="Helical" evidence="1">
    <location>
        <begin position="140"/>
        <end position="167"/>
    </location>
</feature>
<name>A0A6L9G530_9MICC</name>
<accession>A0A6L9G530</accession>
<dbReference type="GO" id="GO:0080120">
    <property type="term" value="P:CAAX-box protein maturation"/>
    <property type="evidence" value="ECO:0007669"/>
    <property type="project" value="UniProtKB-ARBA"/>
</dbReference>
<dbReference type="Pfam" id="PF02517">
    <property type="entry name" value="Rce1-like"/>
    <property type="match status" value="1"/>
</dbReference>
<comment type="caution">
    <text evidence="3">The sequence shown here is derived from an EMBL/GenBank/DDBJ whole genome shotgun (WGS) entry which is preliminary data.</text>
</comment>
<sequence>MAISAMLTLASLALAWDHLVASEWFGALVMATAATAAYLICNNPEKYPEAGSPSTGKFIGVVAVLFALIAGVAQWTSPAVLIGLALASCAEELAFRYFPWRMRKHLRPRHRWMIPAAATVGFCLAHPISNPWLVADRALFSLAAFAICALTGSWIASAATHLIANLIVISLSETASELLVGPVILGMDIALVLAVSWLLLLGNAKRPSLTSFVDRITI</sequence>
<keyword evidence="1" id="KW-0812">Transmembrane</keyword>
<feature type="transmembrane region" description="Helical" evidence="1">
    <location>
        <begin position="25"/>
        <end position="43"/>
    </location>
</feature>
<keyword evidence="1" id="KW-0472">Membrane</keyword>
<dbReference type="EMBL" id="WYDN01000005">
    <property type="protein sequence ID" value="NAZ15895.1"/>
    <property type="molecule type" value="Genomic_DNA"/>
</dbReference>
<dbReference type="RefSeq" id="WP_161448417.1">
    <property type="nucleotide sequence ID" value="NZ_WYDN01000005.1"/>
</dbReference>
<dbReference type="GO" id="GO:0004175">
    <property type="term" value="F:endopeptidase activity"/>
    <property type="evidence" value="ECO:0007669"/>
    <property type="project" value="UniProtKB-ARBA"/>
</dbReference>
<dbReference type="InterPro" id="IPR003675">
    <property type="entry name" value="Rce1/LyrA-like_dom"/>
</dbReference>
<evidence type="ECO:0000313" key="4">
    <source>
        <dbReference type="Proteomes" id="UP000477543"/>
    </source>
</evidence>
<dbReference type="Proteomes" id="UP000477543">
    <property type="component" value="Unassembled WGS sequence"/>
</dbReference>
<organism evidence="3 4">
    <name type="scientific">Glutamicibacter soli</name>
    <dbReference type="NCBI Taxonomy" id="453836"/>
    <lineage>
        <taxon>Bacteria</taxon>
        <taxon>Bacillati</taxon>
        <taxon>Actinomycetota</taxon>
        <taxon>Actinomycetes</taxon>
        <taxon>Micrococcales</taxon>
        <taxon>Micrococcaceae</taxon>
        <taxon>Glutamicibacter</taxon>
    </lineage>
</organism>